<evidence type="ECO:0000313" key="3">
    <source>
        <dbReference type="Proteomes" id="UP001172155"/>
    </source>
</evidence>
<protein>
    <submittedName>
        <fullName evidence="2">Uncharacterized protein</fullName>
    </submittedName>
</protein>
<keyword evidence="3" id="KW-1185">Reference proteome</keyword>
<proteinExistence type="predicted"/>
<sequence>MLPPQQDQSPPDCSSRGHGPHPASAATLARHPFYFGRGSLELQRGNTGTTEPLWRCLEPPPGTRSPFFCCASTPAACPFFHFIPWPGSIPSLPVITTTTTSPPTSPFLLSTSLGSPFPSYFLPFLPLRTRHRQRLETSIRSLHAGFLPDLGAEAALMGTYYPSPWGSGLPTAFLLPCGLGDKMPILPVVLFDISTTPPSSYWCMLSVEAAVESLHRPLCSV</sequence>
<name>A0AA40KBU9_9PEZI</name>
<gene>
    <name evidence="2" type="ORF">B0T18DRAFT_16572</name>
</gene>
<evidence type="ECO:0000256" key="1">
    <source>
        <dbReference type="SAM" id="MobiDB-lite"/>
    </source>
</evidence>
<dbReference type="EMBL" id="JAUKUD010000001">
    <property type="protein sequence ID" value="KAK0753493.1"/>
    <property type="molecule type" value="Genomic_DNA"/>
</dbReference>
<organism evidence="2 3">
    <name type="scientific">Schizothecium vesticola</name>
    <dbReference type="NCBI Taxonomy" id="314040"/>
    <lineage>
        <taxon>Eukaryota</taxon>
        <taxon>Fungi</taxon>
        <taxon>Dikarya</taxon>
        <taxon>Ascomycota</taxon>
        <taxon>Pezizomycotina</taxon>
        <taxon>Sordariomycetes</taxon>
        <taxon>Sordariomycetidae</taxon>
        <taxon>Sordariales</taxon>
        <taxon>Schizotheciaceae</taxon>
        <taxon>Schizothecium</taxon>
    </lineage>
</organism>
<feature type="compositionally biased region" description="Low complexity" evidence="1">
    <location>
        <begin position="1"/>
        <end position="14"/>
    </location>
</feature>
<dbReference type="AlphaFoldDB" id="A0AA40KBU9"/>
<reference evidence="2" key="1">
    <citation type="submission" date="2023-06" db="EMBL/GenBank/DDBJ databases">
        <title>Genome-scale phylogeny and comparative genomics of the fungal order Sordariales.</title>
        <authorList>
            <consortium name="Lawrence Berkeley National Laboratory"/>
            <person name="Hensen N."/>
            <person name="Bonometti L."/>
            <person name="Westerberg I."/>
            <person name="Brannstrom I.O."/>
            <person name="Guillou S."/>
            <person name="Cros-Aarteil S."/>
            <person name="Calhoun S."/>
            <person name="Haridas S."/>
            <person name="Kuo A."/>
            <person name="Mondo S."/>
            <person name="Pangilinan J."/>
            <person name="Riley R."/>
            <person name="LaButti K."/>
            <person name="Andreopoulos B."/>
            <person name="Lipzen A."/>
            <person name="Chen C."/>
            <person name="Yanf M."/>
            <person name="Daum C."/>
            <person name="Ng V."/>
            <person name="Clum A."/>
            <person name="Steindorff A."/>
            <person name="Ohm R."/>
            <person name="Martin F."/>
            <person name="Silar P."/>
            <person name="Natvig D."/>
            <person name="Lalanne C."/>
            <person name="Gautier V."/>
            <person name="Ament-velasquez S.L."/>
            <person name="Kruys A."/>
            <person name="Hutchinson M.I."/>
            <person name="Powell A.J."/>
            <person name="Barry K."/>
            <person name="Miller A.N."/>
            <person name="Grigoriev I.V."/>
            <person name="Debuchy R."/>
            <person name="Gladieux P."/>
            <person name="Thoren M.H."/>
            <person name="Johannesson H."/>
        </authorList>
    </citation>
    <scope>NUCLEOTIDE SEQUENCE</scope>
    <source>
        <strain evidence="2">SMH3187-1</strain>
    </source>
</reference>
<evidence type="ECO:0000313" key="2">
    <source>
        <dbReference type="EMBL" id="KAK0753493.1"/>
    </source>
</evidence>
<comment type="caution">
    <text evidence="2">The sequence shown here is derived from an EMBL/GenBank/DDBJ whole genome shotgun (WGS) entry which is preliminary data.</text>
</comment>
<dbReference type="Proteomes" id="UP001172155">
    <property type="component" value="Unassembled WGS sequence"/>
</dbReference>
<accession>A0AA40KBU9</accession>
<feature type="region of interest" description="Disordered" evidence="1">
    <location>
        <begin position="1"/>
        <end position="23"/>
    </location>
</feature>